<dbReference type="Proteomes" id="UP000078543">
    <property type="component" value="Unassembled WGS sequence"/>
</dbReference>
<proteinExistence type="predicted"/>
<keyword evidence="2" id="KW-1185">Reference proteome</keyword>
<dbReference type="OrthoDB" id="7354375at2"/>
<accession>A0A178MQE5</accession>
<dbReference type="STRING" id="1437059.A6A05_11390"/>
<gene>
    <name evidence="1" type="ORF">A6A05_11390</name>
</gene>
<dbReference type="EMBL" id="LWQU01000134">
    <property type="protein sequence ID" value="OAN50869.1"/>
    <property type="molecule type" value="Genomic_DNA"/>
</dbReference>
<evidence type="ECO:0000313" key="1">
    <source>
        <dbReference type="EMBL" id="OAN50869.1"/>
    </source>
</evidence>
<dbReference type="RefSeq" id="WP_068499787.1">
    <property type="nucleotide sequence ID" value="NZ_LWQU01000134.1"/>
</dbReference>
<dbReference type="AlphaFoldDB" id="A0A178MQE5"/>
<organism evidence="1 2">
    <name type="scientific">Magnetospirillum moscoviense</name>
    <dbReference type="NCBI Taxonomy" id="1437059"/>
    <lineage>
        <taxon>Bacteria</taxon>
        <taxon>Pseudomonadati</taxon>
        <taxon>Pseudomonadota</taxon>
        <taxon>Alphaproteobacteria</taxon>
        <taxon>Rhodospirillales</taxon>
        <taxon>Rhodospirillaceae</taxon>
        <taxon>Magnetospirillum</taxon>
    </lineage>
</organism>
<reference evidence="1 2" key="1">
    <citation type="submission" date="2016-04" db="EMBL/GenBank/DDBJ databases">
        <title>Draft genome sequence of freshwater magnetotactic bacteria Magnetospirillum marisnigri SP-1 and Magnetospirillum moscoviense BB-1.</title>
        <authorList>
            <person name="Koziaeva V."/>
            <person name="Dziuba M.V."/>
            <person name="Ivanov T.M."/>
            <person name="Kuznetsov B."/>
            <person name="Grouzdev D.S."/>
        </authorList>
    </citation>
    <scope>NUCLEOTIDE SEQUENCE [LARGE SCALE GENOMIC DNA]</scope>
    <source>
        <strain evidence="1 2">BB-1</strain>
    </source>
</reference>
<comment type="caution">
    <text evidence="1">The sequence shown here is derived from an EMBL/GenBank/DDBJ whole genome shotgun (WGS) entry which is preliminary data.</text>
</comment>
<evidence type="ECO:0000313" key="2">
    <source>
        <dbReference type="Proteomes" id="UP000078543"/>
    </source>
</evidence>
<protein>
    <submittedName>
        <fullName evidence="1">Uncharacterized protein</fullName>
    </submittedName>
</protein>
<name>A0A178MQE5_9PROT</name>
<sequence length="110" mass="11601">METVIRDVTLETVNQAIANRAGIKPGESFSVVVVDSAPRPHSRLADVAGKARVPVAPKGLTVEGAASEPGEGVKSRMERLLAKAGAGVALVGPQTTEDIDRRIREFRGDE</sequence>